<evidence type="ECO:0000259" key="2">
    <source>
        <dbReference type="Pfam" id="PF07607"/>
    </source>
</evidence>
<organism evidence="3 4">
    <name type="scientific">Rubripirellula amarantea</name>
    <dbReference type="NCBI Taxonomy" id="2527999"/>
    <lineage>
        <taxon>Bacteria</taxon>
        <taxon>Pseudomonadati</taxon>
        <taxon>Planctomycetota</taxon>
        <taxon>Planctomycetia</taxon>
        <taxon>Pirellulales</taxon>
        <taxon>Pirellulaceae</taxon>
        <taxon>Rubripirellula</taxon>
    </lineage>
</organism>
<sequence length="369" mass="42337" precursor="true">MPRLVILFFALNLAFAAISRSLAEDVSATADESPDIRRITFRDKDDTSRTILGEVMQEAQDGGVMMKCDDGRIWIIQPDQITDREKIADEYSPISPDEAAQRMLSELGDRFSVYQTPHYVILYDGSEVYAKQVGSLFEQLYKNFFTFWKNQRWQLPEPDHPLVAIVLKDHDSFLNHATAEIGPTAKSMIGYYNLASNQMTTFNVPNWERNVSTIIHEATHQLAYNCGLQQRYADNPMWVSEGLATFFESPDMRNPGRWRAIGRVNQVNLARWKSGIRNRPDDSLATLLASDQRYKDAETATFAYAEGWALTYFLIKTSRKEYVAYLQSLSQGKPLAERSARERVEMFEAAFGPLDKVDKSFLTYMRRVK</sequence>
<gene>
    <name evidence="3" type="ORF">Pla22_30930</name>
</gene>
<dbReference type="EMBL" id="SJPI01000002">
    <property type="protein sequence ID" value="TWT50351.1"/>
    <property type="molecule type" value="Genomic_DNA"/>
</dbReference>
<dbReference type="InterPro" id="IPR011464">
    <property type="entry name" value="DUF1570"/>
</dbReference>
<dbReference type="AlphaFoldDB" id="A0A5C5WK15"/>
<keyword evidence="4" id="KW-1185">Reference proteome</keyword>
<protein>
    <recommendedName>
        <fullName evidence="2">DUF1570 domain-containing protein</fullName>
    </recommendedName>
</protein>
<reference evidence="3 4" key="1">
    <citation type="submission" date="2019-02" db="EMBL/GenBank/DDBJ databases">
        <title>Deep-cultivation of Planctomycetes and their phenomic and genomic characterization uncovers novel biology.</title>
        <authorList>
            <person name="Wiegand S."/>
            <person name="Jogler M."/>
            <person name="Boedeker C."/>
            <person name="Pinto D."/>
            <person name="Vollmers J."/>
            <person name="Rivas-Marin E."/>
            <person name="Kohn T."/>
            <person name="Peeters S.H."/>
            <person name="Heuer A."/>
            <person name="Rast P."/>
            <person name="Oberbeckmann S."/>
            <person name="Bunk B."/>
            <person name="Jeske O."/>
            <person name="Meyerdierks A."/>
            <person name="Storesund J.E."/>
            <person name="Kallscheuer N."/>
            <person name="Luecker S."/>
            <person name="Lage O.M."/>
            <person name="Pohl T."/>
            <person name="Merkel B.J."/>
            <person name="Hornburger P."/>
            <person name="Mueller R.-W."/>
            <person name="Bruemmer F."/>
            <person name="Labrenz M."/>
            <person name="Spormann A.M."/>
            <person name="Op Den Camp H."/>
            <person name="Overmann J."/>
            <person name="Amann R."/>
            <person name="Jetten M.S.M."/>
            <person name="Mascher T."/>
            <person name="Medema M.H."/>
            <person name="Devos D.P."/>
            <person name="Kaster A.-K."/>
            <person name="Ovreas L."/>
            <person name="Rohde M."/>
            <person name="Galperin M.Y."/>
            <person name="Jogler C."/>
        </authorList>
    </citation>
    <scope>NUCLEOTIDE SEQUENCE [LARGE SCALE GENOMIC DNA]</scope>
    <source>
        <strain evidence="3 4">Pla22</strain>
    </source>
</reference>
<comment type="caution">
    <text evidence="3">The sequence shown here is derived from an EMBL/GenBank/DDBJ whole genome shotgun (WGS) entry which is preliminary data.</text>
</comment>
<feature type="signal peptide" evidence="1">
    <location>
        <begin position="1"/>
        <end position="23"/>
    </location>
</feature>
<proteinExistence type="predicted"/>
<feature type="chain" id="PRO_5022735153" description="DUF1570 domain-containing protein" evidence="1">
    <location>
        <begin position="24"/>
        <end position="369"/>
    </location>
</feature>
<dbReference type="Proteomes" id="UP000316598">
    <property type="component" value="Unassembled WGS sequence"/>
</dbReference>
<feature type="domain" description="DUF1570" evidence="2">
    <location>
        <begin position="210"/>
        <end position="336"/>
    </location>
</feature>
<evidence type="ECO:0000313" key="3">
    <source>
        <dbReference type="EMBL" id="TWT50351.1"/>
    </source>
</evidence>
<accession>A0A5C5WK15</accession>
<name>A0A5C5WK15_9BACT</name>
<evidence type="ECO:0000256" key="1">
    <source>
        <dbReference type="SAM" id="SignalP"/>
    </source>
</evidence>
<dbReference type="Pfam" id="PF07607">
    <property type="entry name" value="DUF1570"/>
    <property type="match status" value="1"/>
</dbReference>
<evidence type="ECO:0000313" key="4">
    <source>
        <dbReference type="Proteomes" id="UP000316598"/>
    </source>
</evidence>
<keyword evidence="1" id="KW-0732">Signal</keyword>
<dbReference type="OrthoDB" id="291356at2"/>
<dbReference type="RefSeq" id="WP_146515596.1">
    <property type="nucleotide sequence ID" value="NZ_SJPI01000002.1"/>
</dbReference>